<evidence type="ECO:0000313" key="5">
    <source>
        <dbReference type="EMBL" id="TYT73755.1"/>
    </source>
</evidence>
<proteinExistence type="predicted"/>
<reference evidence="5 6" key="1">
    <citation type="submission" date="2019-06" db="EMBL/GenBank/DDBJ databases">
        <title>Desulfobotulus mexicanus sp. nov., a novel sulfate-reducing bacterium isolated from the sediment of an alkaline crater lake in Mexico.</title>
        <authorList>
            <person name="Hirschler-Rea A."/>
        </authorList>
    </citation>
    <scope>NUCLEOTIDE SEQUENCE [LARGE SCALE GENOMIC DNA]</scope>
    <source>
        <strain evidence="5 6">PAR22N</strain>
    </source>
</reference>
<gene>
    <name evidence="5" type="ORF">FIM25_13520</name>
</gene>
<accession>A0A5S5MDQ9</accession>
<comment type="caution">
    <text evidence="5">The sequence shown here is derived from an EMBL/GenBank/DDBJ whole genome shotgun (WGS) entry which is preliminary data.</text>
</comment>
<dbReference type="GO" id="GO:0000155">
    <property type="term" value="F:phosphorelay sensor kinase activity"/>
    <property type="evidence" value="ECO:0007669"/>
    <property type="project" value="InterPro"/>
</dbReference>
<keyword evidence="6" id="KW-1185">Reference proteome</keyword>
<protein>
    <recommendedName>
        <fullName evidence="2">histidine kinase</fullName>
        <ecNumber evidence="2">2.7.13.3</ecNumber>
    </recommendedName>
</protein>
<dbReference type="InterPro" id="IPR036890">
    <property type="entry name" value="HATPase_C_sf"/>
</dbReference>
<dbReference type="PANTHER" id="PTHR43065:SF50">
    <property type="entry name" value="HISTIDINE KINASE"/>
    <property type="match status" value="1"/>
</dbReference>
<dbReference type="Gene3D" id="3.30.565.10">
    <property type="entry name" value="Histidine kinase-like ATPase, C-terminal domain"/>
    <property type="match status" value="1"/>
</dbReference>
<dbReference type="InterPro" id="IPR036097">
    <property type="entry name" value="HisK_dim/P_sf"/>
</dbReference>
<organism evidence="5 6">
    <name type="scientific">Desulfobotulus mexicanus</name>
    <dbReference type="NCBI Taxonomy" id="2586642"/>
    <lineage>
        <taxon>Bacteria</taxon>
        <taxon>Pseudomonadati</taxon>
        <taxon>Thermodesulfobacteriota</taxon>
        <taxon>Desulfobacteria</taxon>
        <taxon>Desulfobacterales</taxon>
        <taxon>Desulfobacteraceae</taxon>
        <taxon>Desulfobotulus</taxon>
    </lineage>
</organism>
<name>A0A5S5MDQ9_9BACT</name>
<evidence type="ECO:0000259" key="4">
    <source>
        <dbReference type="PROSITE" id="PS50109"/>
    </source>
</evidence>
<dbReference type="CDD" id="cd00082">
    <property type="entry name" value="HisKA"/>
    <property type="match status" value="1"/>
</dbReference>
<dbReference type="Gene3D" id="1.10.287.130">
    <property type="match status" value="1"/>
</dbReference>
<evidence type="ECO:0000256" key="1">
    <source>
        <dbReference type="ARBA" id="ARBA00000085"/>
    </source>
</evidence>
<dbReference type="SUPFAM" id="SSF55874">
    <property type="entry name" value="ATPase domain of HSP90 chaperone/DNA topoisomerase II/histidine kinase"/>
    <property type="match status" value="1"/>
</dbReference>
<dbReference type="InterPro" id="IPR005467">
    <property type="entry name" value="His_kinase_dom"/>
</dbReference>
<dbReference type="OrthoDB" id="9769169at2"/>
<dbReference type="Proteomes" id="UP000321899">
    <property type="component" value="Unassembled WGS sequence"/>
</dbReference>
<dbReference type="InterPro" id="IPR003594">
    <property type="entry name" value="HATPase_dom"/>
</dbReference>
<evidence type="ECO:0000256" key="3">
    <source>
        <dbReference type="ARBA" id="ARBA00022553"/>
    </source>
</evidence>
<comment type="catalytic activity">
    <reaction evidence="1">
        <text>ATP + protein L-histidine = ADP + protein N-phospho-L-histidine.</text>
        <dbReference type="EC" id="2.7.13.3"/>
    </reaction>
</comment>
<evidence type="ECO:0000313" key="6">
    <source>
        <dbReference type="Proteomes" id="UP000321899"/>
    </source>
</evidence>
<keyword evidence="3" id="KW-0597">Phosphoprotein</keyword>
<feature type="domain" description="Histidine kinase" evidence="4">
    <location>
        <begin position="191"/>
        <end position="438"/>
    </location>
</feature>
<dbReference type="SMART" id="SM00388">
    <property type="entry name" value="HisKA"/>
    <property type="match status" value="1"/>
</dbReference>
<dbReference type="PANTHER" id="PTHR43065">
    <property type="entry name" value="SENSOR HISTIDINE KINASE"/>
    <property type="match status" value="1"/>
</dbReference>
<sequence length="439" mass="49515">MDKGPQLRYGIKNSVFIKQNLRDIMNSPHFFHSETARILAETAARAAIGIVLVQDSPEITGEILYMNSHMKTLCQHDAKVGNQSQTIKEILLMGNEGRGLLLLPESEYGTPVEVAHCIRPLENTPVDIYYIRDISDQIQKEKQLIEYSHNLERMVEKNTMDLQNTLKNLRQTQSQLIQSEKMASLGQLAAGVAHEINNPVGFVKSNLGTVRDYFEDIFELFDAFDRLEKDIENKKDSTATREKIKKIRARIDLDFIREDHQAVITESLEGIERVARIVSDLKDFSHTGKIDTELTDIHQCLESTLNIVRNEVKYKAEIIREFQPIPQILSVPQKLSQVFMNILINAAQAIEKQGTITLATFIDNSFIVVDITDSGEGIPEDILPKIFDPFFTTKPVGKGTGLGLNISYNIMHQLGGDINVRSTPGKGSTFSIRIPLREP</sequence>
<dbReference type="EMBL" id="VDMB01000021">
    <property type="protein sequence ID" value="TYT73755.1"/>
    <property type="molecule type" value="Genomic_DNA"/>
</dbReference>
<dbReference type="SMART" id="SM00387">
    <property type="entry name" value="HATPase_c"/>
    <property type="match status" value="1"/>
</dbReference>
<dbReference type="Pfam" id="PF02518">
    <property type="entry name" value="HATPase_c"/>
    <property type="match status" value="1"/>
</dbReference>
<dbReference type="PROSITE" id="PS50109">
    <property type="entry name" value="HIS_KIN"/>
    <property type="match status" value="1"/>
</dbReference>
<dbReference type="PRINTS" id="PR00344">
    <property type="entry name" value="BCTRLSENSOR"/>
</dbReference>
<dbReference type="InterPro" id="IPR004358">
    <property type="entry name" value="Sig_transdc_His_kin-like_C"/>
</dbReference>
<evidence type="ECO:0000256" key="2">
    <source>
        <dbReference type="ARBA" id="ARBA00012438"/>
    </source>
</evidence>
<dbReference type="SUPFAM" id="SSF47384">
    <property type="entry name" value="Homodimeric domain of signal transducing histidine kinase"/>
    <property type="match status" value="1"/>
</dbReference>
<dbReference type="InterPro" id="IPR003661">
    <property type="entry name" value="HisK_dim/P_dom"/>
</dbReference>
<dbReference type="AlphaFoldDB" id="A0A5S5MDQ9"/>
<dbReference type="EC" id="2.7.13.3" evidence="2"/>